<dbReference type="EMBL" id="RXWV01000064">
    <property type="protein sequence ID" value="RTX71475.1"/>
    <property type="molecule type" value="Genomic_DNA"/>
</dbReference>
<dbReference type="Pfam" id="PF08378">
    <property type="entry name" value="NERD"/>
    <property type="match status" value="1"/>
</dbReference>
<organism evidence="2 3">
    <name type="scientific">Mammaliicoccus sciuri</name>
    <name type="common">Staphylococcus sciuri</name>
    <dbReference type="NCBI Taxonomy" id="1296"/>
    <lineage>
        <taxon>Bacteria</taxon>
        <taxon>Bacillati</taxon>
        <taxon>Bacillota</taxon>
        <taxon>Bacilli</taxon>
        <taxon>Bacillales</taxon>
        <taxon>Staphylococcaceae</taxon>
        <taxon>Mammaliicoccus</taxon>
    </lineage>
</organism>
<dbReference type="AlphaFoldDB" id="A0AAJ4VH64"/>
<evidence type="ECO:0000259" key="1">
    <source>
        <dbReference type="PROSITE" id="PS50965"/>
    </source>
</evidence>
<name>A0AAJ4VH64_MAMSC</name>
<evidence type="ECO:0000313" key="2">
    <source>
        <dbReference type="EMBL" id="RTX71475.1"/>
    </source>
</evidence>
<dbReference type="RefSeq" id="WP_126477700.1">
    <property type="nucleotide sequence ID" value="NZ_RXWV01000064.1"/>
</dbReference>
<dbReference type="PROSITE" id="PS50965">
    <property type="entry name" value="NERD"/>
    <property type="match status" value="1"/>
</dbReference>
<evidence type="ECO:0000313" key="3">
    <source>
        <dbReference type="Proteomes" id="UP000274792"/>
    </source>
</evidence>
<reference evidence="2 3" key="1">
    <citation type="submission" date="2018-10" db="EMBL/GenBank/DDBJ databases">
        <title>A collection Staphylococci species genome sequencing.</title>
        <authorList>
            <person name="Cole K."/>
        </authorList>
    </citation>
    <scope>NUCLEOTIDE SEQUENCE [LARGE SCALE GENOMIC DNA]</scope>
    <source>
        <strain evidence="3">NCTC 12218</strain>
    </source>
</reference>
<gene>
    <name evidence="2" type="ORF">CD117_11445</name>
</gene>
<dbReference type="Proteomes" id="UP000274792">
    <property type="component" value="Unassembled WGS sequence"/>
</dbReference>
<comment type="caution">
    <text evidence="2">The sequence shown here is derived from an EMBL/GenBank/DDBJ whole genome shotgun (WGS) entry which is preliminary data.</text>
</comment>
<sequence>MKKNYYSVIESLIGRTYISPQDIQKYETYKKGKEGERKFLEILNSIDQLEFIYDLQLQSTQNYQFDFIVSTDKIIYQFEIKNYFGKYEFNNGNLICDNGFVIKYPLAQLDRNDYILNKVLDKLDIERTIKSYIIFINGNFSMKGKIDEETIILPNQLNKVRHLLKNSNSPNNSIIKTTLQNLHTPFEDDYHQYPNYEFNKLKPGIRCTQCNNIIDTPLKNKKKIITCSNCFNDIPRKELILKTLDELMYLKGAPFDMKEARKWCNGVHRNTLSYIMKEHFNMITQGNTKVYYK</sequence>
<proteinExistence type="predicted"/>
<dbReference type="InterPro" id="IPR011528">
    <property type="entry name" value="NERD"/>
</dbReference>
<protein>
    <submittedName>
        <fullName evidence="2">NERD domain-containing protein</fullName>
    </submittedName>
</protein>
<feature type="domain" description="NERD" evidence="1">
    <location>
        <begin position="31"/>
        <end position="139"/>
    </location>
</feature>
<accession>A0AAJ4VH64</accession>